<dbReference type="RefSeq" id="XP_045290374.1">
    <property type="nucleotide sequence ID" value="XM_045428588.1"/>
</dbReference>
<gene>
    <name evidence="2" type="ORF">HCBG_01538</name>
</gene>
<protein>
    <submittedName>
        <fullName evidence="2">Uncharacterized protein</fullName>
    </submittedName>
</protein>
<evidence type="ECO:0000313" key="2">
    <source>
        <dbReference type="EMBL" id="EEH09893.1"/>
    </source>
</evidence>
<proteinExistence type="predicted"/>
<keyword evidence="3" id="KW-1185">Reference proteome</keyword>
<dbReference type="HOGENOM" id="CLU_1948221_0_0_1"/>
<dbReference type="AlphaFoldDB" id="C0NF72"/>
<organism evidence="2 3">
    <name type="scientific">Ajellomyces capsulatus (strain G186AR / H82 / ATCC MYA-2454 / RMSCC 2432)</name>
    <name type="common">Darling's disease fungus</name>
    <name type="synonym">Histoplasma capsulatum</name>
    <dbReference type="NCBI Taxonomy" id="447093"/>
    <lineage>
        <taxon>Eukaryota</taxon>
        <taxon>Fungi</taxon>
        <taxon>Dikarya</taxon>
        <taxon>Ascomycota</taxon>
        <taxon>Pezizomycotina</taxon>
        <taxon>Eurotiomycetes</taxon>
        <taxon>Eurotiomycetidae</taxon>
        <taxon>Onygenales</taxon>
        <taxon>Ajellomycetaceae</taxon>
        <taxon>Histoplasma</taxon>
    </lineage>
</organism>
<evidence type="ECO:0000313" key="3">
    <source>
        <dbReference type="Proteomes" id="UP000001631"/>
    </source>
</evidence>
<dbReference type="InParanoid" id="C0NF72"/>
<feature type="region of interest" description="Disordered" evidence="1">
    <location>
        <begin position="1"/>
        <end position="50"/>
    </location>
</feature>
<dbReference type="Proteomes" id="UP000001631">
    <property type="component" value="Unassembled WGS sequence"/>
</dbReference>
<reference evidence="2" key="1">
    <citation type="submission" date="2009-02" db="EMBL/GenBank/DDBJ databases">
        <title>The Genome Sequence of Ajellomyces capsulatus strain G186AR.</title>
        <authorList>
            <consortium name="The Broad Institute Genome Sequencing Platform"/>
            <person name="Champion M."/>
            <person name="Cuomo C."/>
            <person name="Ma L.-J."/>
            <person name="Henn M.R."/>
            <person name="Sil A."/>
            <person name="Goldman B."/>
            <person name="Young S.K."/>
            <person name="Kodira C.D."/>
            <person name="Zeng Q."/>
            <person name="Koehrsen M."/>
            <person name="Alvarado L."/>
            <person name="Berlin A."/>
            <person name="Borenstein D."/>
            <person name="Chen Z."/>
            <person name="Engels R."/>
            <person name="Freedman E."/>
            <person name="Gellesch M."/>
            <person name="Goldberg J."/>
            <person name="Griggs A."/>
            <person name="Gujja S."/>
            <person name="Heiman D."/>
            <person name="Hepburn T."/>
            <person name="Howarth C."/>
            <person name="Jen D."/>
            <person name="Larson L."/>
            <person name="Lewis B."/>
            <person name="Mehta T."/>
            <person name="Park D."/>
            <person name="Pearson M."/>
            <person name="Roberts A."/>
            <person name="Saif S."/>
            <person name="Shea T."/>
            <person name="Shenoy N."/>
            <person name="Sisk P."/>
            <person name="Stolte C."/>
            <person name="Sykes S."/>
            <person name="Walk T."/>
            <person name="White J."/>
            <person name="Yandava C."/>
            <person name="Klein B."/>
            <person name="McEwen J.G."/>
            <person name="Puccia R."/>
            <person name="Goldman G.H."/>
            <person name="Felipe M.S."/>
            <person name="Nino-Vega G."/>
            <person name="San-Blas G."/>
            <person name="Taylor J."/>
            <person name="Mendoza L."/>
            <person name="Galagan J."/>
            <person name="Nusbaum C."/>
            <person name="Birren B."/>
        </authorList>
    </citation>
    <scope>NUCLEOTIDE SEQUENCE</scope>
    <source>
        <strain evidence="2">G186AR</strain>
    </source>
</reference>
<dbReference type="EMBL" id="GG663364">
    <property type="protein sequence ID" value="EEH09893.1"/>
    <property type="molecule type" value="Genomic_DNA"/>
</dbReference>
<sequence>MYPYRTSRLGGKITRGRGKADVSRIPGPNYTLPTNQDRGAGNQNLPDAGKHNEDMAAQHCILYGRRNLGPAPDATEDIQTLACTEEPALEVVAQFFGLGFHLGIFGTRTVKYPSSAGIFRASELCLELS</sequence>
<dbReference type="GeneID" id="69034555"/>
<accession>C0NF72</accession>
<evidence type="ECO:0000256" key="1">
    <source>
        <dbReference type="SAM" id="MobiDB-lite"/>
    </source>
</evidence>
<feature type="compositionally biased region" description="Polar residues" evidence="1">
    <location>
        <begin position="31"/>
        <end position="45"/>
    </location>
</feature>
<name>C0NF72_AJECG</name>